<feature type="domain" description="Reverse transcriptase" evidence="14">
    <location>
        <begin position="257"/>
        <end position="687"/>
    </location>
</feature>
<dbReference type="PROSITE" id="PS50878">
    <property type="entry name" value="RT_POL"/>
    <property type="match status" value="1"/>
</dbReference>
<comment type="similarity">
    <text evidence="1 13">Belongs to the reverse transcriptase family. Telomerase subfamily.</text>
</comment>
<dbReference type="InterPro" id="IPR003545">
    <property type="entry name" value="Telomerase_RT"/>
</dbReference>
<accession>A0A9E7F9I7</accession>
<organism evidence="15 16">
    <name type="scientific">Musa troglodytarum</name>
    <name type="common">fe'i banana</name>
    <dbReference type="NCBI Taxonomy" id="320322"/>
    <lineage>
        <taxon>Eukaryota</taxon>
        <taxon>Viridiplantae</taxon>
        <taxon>Streptophyta</taxon>
        <taxon>Embryophyta</taxon>
        <taxon>Tracheophyta</taxon>
        <taxon>Spermatophyta</taxon>
        <taxon>Magnoliopsida</taxon>
        <taxon>Liliopsida</taxon>
        <taxon>Zingiberales</taxon>
        <taxon>Musaceae</taxon>
        <taxon>Musa</taxon>
    </lineage>
</organism>
<dbReference type="Gene3D" id="1.10.357.90">
    <property type="match status" value="1"/>
</dbReference>
<dbReference type="OrthoDB" id="289721at2759"/>
<comment type="function">
    <text evidence="13">Telomerase is a ribonucleoprotein enzyme essential for the replication of chromosome termini in most eukaryotes. It elongates telomeres. It is a reverse transcriptase that adds simple sequence repeats to chromosome ends by copying a template sequence within the RNA component of the enzyme.</text>
</comment>
<dbReference type="EMBL" id="CP097504">
    <property type="protein sequence ID" value="URD91117.1"/>
    <property type="molecule type" value="Genomic_DNA"/>
</dbReference>
<evidence type="ECO:0000256" key="1">
    <source>
        <dbReference type="ARBA" id="ARBA00008001"/>
    </source>
</evidence>
<dbReference type="Pfam" id="PF12009">
    <property type="entry name" value="Telomerase_RBD"/>
    <property type="match status" value="1"/>
</dbReference>
<keyword evidence="10 13" id="KW-0695">RNA-directed DNA polymerase</keyword>
<dbReference type="GO" id="GO:0003720">
    <property type="term" value="F:telomerase activity"/>
    <property type="evidence" value="ECO:0007669"/>
    <property type="project" value="InterPro"/>
</dbReference>
<keyword evidence="9 13" id="KW-0779">Telomere</keyword>
<keyword evidence="16" id="KW-1185">Reference proteome</keyword>
<dbReference type="InterPro" id="IPR000477">
    <property type="entry name" value="RT_dom"/>
</dbReference>
<dbReference type="GO" id="GO:0046872">
    <property type="term" value="F:metal ion binding"/>
    <property type="evidence" value="ECO:0007669"/>
    <property type="project" value="UniProtKB-KW"/>
</dbReference>
<keyword evidence="4 13" id="KW-0158">Chromosome</keyword>
<evidence type="ECO:0000256" key="4">
    <source>
        <dbReference type="ARBA" id="ARBA00022454"/>
    </source>
</evidence>
<evidence type="ECO:0000256" key="2">
    <source>
        <dbReference type="ARBA" id="ARBA00012493"/>
    </source>
</evidence>
<evidence type="ECO:0000256" key="8">
    <source>
        <dbReference type="ARBA" id="ARBA00022842"/>
    </source>
</evidence>
<gene>
    <name evidence="15" type="ORF">MUK42_26495</name>
</gene>
<keyword evidence="6 13" id="KW-0548">Nucleotidyltransferase</keyword>
<keyword evidence="5 13" id="KW-0808">Transferase</keyword>
<dbReference type="PRINTS" id="PR01365">
    <property type="entry name" value="TELOMERASERT"/>
</dbReference>
<keyword evidence="7 13" id="KW-0479">Metal-binding</keyword>
<dbReference type="CDD" id="cd01648">
    <property type="entry name" value="TERT"/>
    <property type="match status" value="1"/>
</dbReference>
<dbReference type="AlphaFoldDB" id="A0A9E7F9I7"/>
<dbReference type="EC" id="2.7.7.49" evidence="2 13"/>
<dbReference type="SMART" id="SM00975">
    <property type="entry name" value="Telomerase_RBD"/>
    <property type="match status" value="1"/>
</dbReference>
<evidence type="ECO:0000256" key="13">
    <source>
        <dbReference type="RuleBase" id="RU365061"/>
    </source>
</evidence>
<dbReference type="FunFam" id="3.30.70.2630:FF:000002">
    <property type="entry name" value="Telomerase reverse transcriptase"/>
    <property type="match status" value="1"/>
</dbReference>
<dbReference type="PANTHER" id="PTHR12066">
    <property type="entry name" value="TELOMERASE REVERSE TRANSCRIPTASE"/>
    <property type="match status" value="1"/>
</dbReference>
<dbReference type="Gene3D" id="1.10.132.70">
    <property type="match status" value="1"/>
</dbReference>
<dbReference type="GO" id="GO:0000781">
    <property type="term" value="C:chromosome, telomeric region"/>
    <property type="evidence" value="ECO:0007669"/>
    <property type="project" value="UniProtKB-SubCell"/>
</dbReference>
<dbReference type="Gene3D" id="3.30.70.2630">
    <property type="match status" value="1"/>
</dbReference>
<sequence>MKMKNEGRPSAQEALSVFTSATACTEAICFAKKQPCHGPKAGTESSLMNIPNENAESQYASCHMLSDKLSQAKLHHDDKPSDLALIESYSMHHQVVSFIWAVCRSIVPVSLLGNSSCWKSLQRNISKFVKLHRFEKFYVNQCIHGVKMSCFHLLSKVRSSECSCNGNNRSEFGGSIRKDSRKSCNSKMILVGNLFSRWMRWFFFDMIVPMISANFYVTERESIKHELFYYPKPVWRTLVQRTIASLEGDKFKLVNQVFVRHIISKRSFGFSKVKFLPKNKCLRLLANHGASSMVRFSNPEFGSRYCSIGAKEKAAMHQKYKSAQERGFVRCRSVNSALREVYAVLRRVKVEKPEILGSSVFDYNDVHQKLHQFLSKIKSRTSKMPEIYIVVADVLKAFDSIDQDMLIGILKDIFQNDEYVMRKHVKISCRKKSLRILHDHVYCAYSSCNCCDSVSVPSVSAGNILIDQGISLRIQKEKLLYLLREHLKCNILQVGQNFYLQKVGISHGSVLSSLLCSYYYAHMERSLILPYLQRSSSDLVVSTSKYTINECTTELANNTISGVESLKYNMTCLGHPNITDLGKSNLLPFTEHHATEVNTVTSDKECSTSWDNLLLRLIDDFFFISTSKKQAARFFNRMTRGFRAYNCYMNKKKFGTNFGMTQNHGLSNRIYSGADGILFLPWSGLLINCQTLEIQADYTRYFGINIRSTLTIKLHAKPCYHLKEKLLHFVKTRCHPIFYDSNINSPATVSLNAYQAFLLCAMKFHCYIHSMQDVTKLKPSYLLEIIERSFRCMYKHIMKLMMHDMLHHFGIHPSLGLPKREVLWLGLSAYICVLRKKQSRYKELISLLRSRIATYGRIEDVSSHLRYAVDESHSSFFSKIKF</sequence>
<proteinExistence type="inferred from homology"/>
<name>A0A9E7F9I7_9LILI</name>
<evidence type="ECO:0000256" key="6">
    <source>
        <dbReference type="ARBA" id="ARBA00022695"/>
    </source>
</evidence>
<dbReference type="InterPro" id="IPR021891">
    <property type="entry name" value="Telomerase_RBD"/>
</dbReference>
<dbReference type="GO" id="GO:0007004">
    <property type="term" value="P:telomere maintenance via telomerase"/>
    <property type="evidence" value="ECO:0007669"/>
    <property type="project" value="TreeGrafter"/>
</dbReference>
<dbReference type="PROSITE" id="PS51257">
    <property type="entry name" value="PROKAR_LIPOPROTEIN"/>
    <property type="match status" value="1"/>
</dbReference>
<dbReference type="GO" id="GO:0000333">
    <property type="term" value="C:telomerase catalytic core complex"/>
    <property type="evidence" value="ECO:0007669"/>
    <property type="project" value="TreeGrafter"/>
</dbReference>
<evidence type="ECO:0000256" key="11">
    <source>
        <dbReference type="ARBA" id="ARBA00023242"/>
    </source>
</evidence>
<evidence type="ECO:0000256" key="9">
    <source>
        <dbReference type="ARBA" id="ARBA00022895"/>
    </source>
</evidence>
<evidence type="ECO:0000256" key="10">
    <source>
        <dbReference type="ARBA" id="ARBA00022918"/>
    </source>
</evidence>
<evidence type="ECO:0000313" key="16">
    <source>
        <dbReference type="Proteomes" id="UP001055439"/>
    </source>
</evidence>
<dbReference type="PANTHER" id="PTHR12066:SF0">
    <property type="entry name" value="TELOMERASE REVERSE TRANSCRIPTASE"/>
    <property type="match status" value="1"/>
</dbReference>
<keyword evidence="8 13" id="KW-0460">Magnesium</keyword>
<reference evidence="15" key="1">
    <citation type="submission" date="2022-05" db="EMBL/GenBank/DDBJ databases">
        <title>The Musa troglodytarum L. genome provides insights into the mechanism of non-climacteric behaviour and enrichment of carotenoids.</title>
        <authorList>
            <person name="Wang J."/>
        </authorList>
    </citation>
    <scope>NUCLEOTIDE SEQUENCE</scope>
    <source>
        <tissue evidence="15">Leaf</tissue>
    </source>
</reference>
<evidence type="ECO:0000256" key="5">
    <source>
        <dbReference type="ARBA" id="ARBA00022679"/>
    </source>
</evidence>
<dbReference type="InterPro" id="IPR049139">
    <property type="entry name" value="TERT_C"/>
</dbReference>
<comment type="subcellular location">
    <subcellularLocation>
        <location evidence="13">Nucleus</location>
    </subcellularLocation>
    <subcellularLocation>
        <location evidence="13">Chromosome</location>
        <location evidence="13">Telomere</location>
    </subcellularLocation>
</comment>
<comment type="catalytic activity">
    <reaction evidence="12 13">
        <text>DNA(n) + a 2'-deoxyribonucleoside 5'-triphosphate = DNA(n+1) + diphosphate</text>
        <dbReference type="Rhea" id="RHEA:22508"/>
        <dbReference type="Rhea" id="RHEA-COMP:17339"/>
        <dbReference type="Rhea" id="RHEA-COMP:17340"/>
        <dbReference type="ChEBI" id="CHEBI:33019"/>
        <dbReference type="ChEBI" id="CHEBI:61560"/>
        <dbReference type="ChEBI" id="CHEBI:173112"/>
        <dbReference type="EC" id="2.7.7.49"/>
    </reaction>
</comment>
<evidence type="ECO:0000313" key="15">
    <source>
        <dbReference type="EMBL" id="URD91117.1"/>
    </source>
</evidence>
<evidence type="ECO:0000259" key="14">
    <source>
        <dbReference type="PROSITE" id="PS50878"/>
    </source>
</evidence>
<evidence type="ECO:0000256" key="12">
    <source>
        <dbReference type="ARBA" id="ARBA00048173"/>
    </source>
</evidence>
<dbReference type="GO" id="GO:0070034">
    <property type="term" value="F:telomerase RNA binding"/>
    <property type="evidence" value="ECO:0007669"/>
    <property type="project" value="TreeGrafter"/>
</dbReference>
<keyword evidence="11 13" id="KW-0539">Nucleus</keyword>
<dbReference type="GO" id="GO:0042162">
    <property type="term" value="F:telomeric DNA binding"/>
    <property type="evidence" value="ECO:0007669"/>
    <property type="project" value="TreeGrafter"/>
</dbReference>
<dbReference type="Proteomes" id="UP001055439">
    <property type="component" value="Chromosome 2"/>
</dbReference>
<evidence type="ECO:0000256" key="7">
    <source>
        <dbReference type="ARBA" id="ARBA00022723"/>
    </source>
</evidence>
<protein>
    <recommendedName>
        <fullName evidence="3 13">Telomerase reverse transcriptase</fullName>
        <ecNumber evidence="2 13">2.7.7.49</ecNumber>
    </recommendedName>
    <alternativeName>
        <fullName evidence="13">Telomerase catalytic subunit</fullName>
    </alternativeName>
</protein>
<dbReference type="Pfam" id="PF21399">
    <property type="entry name" value="TERT_C"/>
    <property type="match status" value="1"/>
</dbReference>
<evidence type="ECO:0000256" key="3">
    <source>
        <dbReference type="ARBA" id="ARBA00016182"/>
    </source>
</evidence>